<dbReference type="GO" id="GO:0016747">
    <property type="term" value="F:acyltransferase activity, transferring groups other than amino-acyl groups"/>
    <property type="evidence" value="ECO:0007669"/>
    <property type="project" value="InterPro"/>
</dbReference>
<protein>
    <recommendedName>
        <fullName evidence="1">N-acetyltransferase domain-containing protein</fullName>
    </recommendedName>
</protein>
<dbReference type="Proteomes" id="UP001303373">
    <property type="component" value="Chromosome 9"/>
</dbReference>
<dbReference type="InterPro" id="IPR016181">
    <property type="entry name" value="Acyl_CoA_acyltransferase"/>
</dbReference>
<evidence type="ECO:0000313" key="2">
    <source>
        <dbReference type="EMBL" id="WPH02848.1"/>
    </source>
</evidence>
<dbReference type="PANTHER" id="PTHR42791:SF1">
    <property type="entry name" value="N-ACETYLTRANSFERASE DOMAIN-CONTAINING PROTEIN"/>
    <property type="match status" value="1"/>
</dbReference>
<dbReference type="InterPro" id="IPR000182">
    <property type="entry name" value="GNAT_dom"/>
</dbReference>
<organism evidence="2 3">
    <name type="scientific">Acrodontium crateriforme</name>
    <dbReference type="NCBI Taxonomy" id="150365"/>
    <lineage>
        <taxon>Eukaryota</taxon>
        <taxon>Fungi</taxon>
        <taxon>Dikarya</taxon>
        <taxon>Ascomycota</taxon>
        <taxon>Pezizomycotina</taxon>
        <taxon>Dothideomycetes</taxon>
        <taxon>Dothideomycetidae</taxon>
        <taxon>Mycosphaerellales</taxon>
        <taxon>Teratosphaeriaceae</taxon>
        <taxon>Acrodontium</taxon>
    </lineage>
</organism>
<evidence type="ECO:0000259" key="1">
    <source>
        <dbReference type="PROSITE" id="PS51186"/>
    </source>
</evidence>
<reference evidence="2 3" key="1">
    <citation type="submission" date="2023-11" db="EMBL/GenBank/DDBJ databases">
        <title>An acidophilic fungus is an integral part of prey digestion in a carnivorous sundew plant.</title>
        <authorList>
            <person name="Tsai I.J."/>
        </authorList>
    </citation>
    <scope>NUCLEOTIDE SEQUENCE [LARGE SCALE GENOMIC DNA]</scope>
    <source>
        <strain evidence="2">169a</strain>
    </source>
</reference>
<sequence length="222" mass="25539">MAVTIKPLEENEISTFVRIELEAFRPHPRTAMMWPRGYTDDLYAFYEANKLKSFHDPTAHFMKAMDDQTGQVAAVSEWTFALDPVVNANKPRTDPNGQPPANWPVAGNWALRRFFKIEFEKFLHDVLGGKPYILLDILCVEPKFQGRGAGSQLLKWGTEQADARGIHMCLESTPDGLTLYTRFGFVQRRIIDADMKEFGYNDPYSETAAVRYWMVREPRVEQ</sequence>
<dbReference type="CDD" id="cd04301">
    <property type="entry name" value="NAT_SF"/>
    <property type="match status" value="1"/>
</dbReference>
<dbReference type="AlphaFoldDB" id="A0AAQ3RDC2"/>
<dbReference type="SUPFAM" id="SSF55729">
    <property type="entry name" value="Acyl-CoA N-acyltransferases (Nat)"/>
    <property type="match status" value="1"/>
</dbReference>
<dbReference type="PANTHER" id="PTHR42791">
    <property type="entry name" value="GNAT FAMILY ACETYLTRANSFERASE"/>
    <property type="match status" value="1"/>
</dbReference>
<dbReference type="PROSITE" id="PS51186">
    <property type="entry name" value="GNAT"/>
    <property type="match status" value="1"/>
</dbReference>
<gene>
    <name evidence="2" type="ORF">R9X50_00571600</name>
</gene>
<keyword evidence="3" id="KW-1185">Reference proteome</keyword>
<feature type="domain" description="N-acetyltransferase" evidence="1">
    <location>
        <begin position="73"/>
        <end position="219"/>
    </location>
</feature>
<dbReference type="Pfam" id="PF13508">
    <property type="entry name" value="Acetyltransf_7"/>
    <property type="match status" value="1"/>
</dbReference>
<dbReference type="Gene3D" id="3.40.630.30">
    <property type="match status" value="1"/>
</dbReference>
<accession>A0AAQ3RDC2</accession>
<dbReference type="InterPro" id="IPR052523">
    <property type="entry name" value="Trichothecene_AcTrans"/>
</dbReference>
<evidence type="ECO:0000313" key="3">
    <source>
        <dbReference type="Proteomes" id="UP001303373"/>
    </source>
</evidence>
<proteinExistence type="predicted"/>
<dbReference type="EMBL" id="CP138588">
    <property type="protein sequence ID" value="WPH02848.1"/>
    <property type="molecule type" value="Genomic_DNA"/>
</dbReference>
<name>A0AAQ3RDC2_9PEZI</name>